<organism evidence="3">
    <name type="scientific">Streptomyces tabacisoli</name>
    <dbReference type="NCBI Taxonomy" id="3156398"/>
    <lineage>
        <taxon>Bacteria</taxon>
        <taxon>Bacillati</taxon>
        <taxon>Actinomycetota</taxon>
        <taxon>Actinomycetes</taxon>
        <taxon>Kitasatosporales</taxon>
        <taxon>Streptomycetaceae</taxon>
        <taxon>Streptomyces</taxon>
    </lineage>
</organism>
<feature type="transmembrane region" description="Helical" evidence="2">
    <location>
        <begin position="59"/>
        <end position="81"/>
    </location>
</feature>
<dbReference type="KEGG" id="stac:ABII15_23535"/>
<accession>A0AAU8IXA8</accession>
<keyword evidence="2" id="KW-1133">Transmembrane helix</keyword>
<feature type="compositionally biased region" description="Basic and acidic residues" evidence="1">
    <location>
        <begin position="1"/>
        <end position="15"/>
    </location>
</feature>
<keyword evidence="2" id="KW-0472">Membrane</keyword>
<dbReference type="RefSeq" id="WP_353944271.1">
    <property type="nucleotide sequence ID" value="NZ_CP159534.1"/>
</dbReference>
<feature type="region of interest" description="Disordered" evidence="1">
    <location>
        <begin position="1"/>
        <end position="56"/>
    </location>
</feature>
<feature type="compositionally biased region" description="Pro residues" evidence="1">
    <location>
        <begin position="25"/>
        <end position="40"/>
    </location>
</feature>
<dbReference type="Gene3D" id="3.40.1000.10">
    <property type="entry name" value="Mog1/PsbP, alpha/beta/alpha sandwich"/>
    <property type="match status" value="1"/>
</dbReference>
<evidence type="ECO:0000256" key="1">
    <source>
        <dbReference type="SAM" id="MobiDB-lite"/>
    </source>
</evidence>
<evidence type="ECO:0000256" key="2">
    <source>
        <dbReference type="SAM" id="Phobius"/>
    </source>
</evidence>
<evidence type="ECO:0008006" key="4">
    <source>
        <dbReference type="Google" id="ProtNLM"/>
    </source>
</evidence>
<dbReference type="AlphaFoldDB" id="A0AAU8IXA8"/>
<reference evidence="3" key="1">
    <citation type="submission" date="2024-06" db="EMBL/GenBank/DDBJ databases">
        <title>Streptomyces sp. strain HUAS MG91 genome sequences.</title>
        <authorList>
            <person name="Mo P."/>
        </authorList>
    </citation>
    <scope>NUCLEOTIDE SEQUENCE</scope>
    <source>
        <strain evidence="3">HUAS MG91</strain>
    </source>
</reference>
<feature type="compositionally biased region" description="Low complexity" evidence="1">
    <location>
        <begin position="93"/>
        <end position="110"/>
    </location>
</feature>
<sequence>MSGRHWNEENQRWEEAGSGPATMSSPPPPRPDFAPPPTSWPEPDLAGPAAPPPGRNRRFVLVIAGAAVLGAAVATTVVLAGRGDDPGPDPKPTRATAAASSPTPTTTLAPGPTPSPSDALPSGYREVADAAGFTLAVPDDWSRTESEQGVFYTSSDQASLIQVFTIEEPDSTPLASLRTASKTLSSTNPGYEEVSLERTSAPDGASDAVTDDAAELVYAYDSEKLAARRKVVDFSFTARDGTQYAVLVAGPDDDWPAQRDRLATVLSRFGPAQPRL</sequence>
<feature type="region of interest" description="Disordered" evidence="1">
    <location>
        <begin position="80"/>
        <end position="123"/>
    </location>
</feature>
<gene>
    <name evidence="3" type="ORF">ABII15_23535</name>
</gene>
<protein>
    <recommendedName>
        <fullName evidence="4">Serine/arginine repetitive matrix protein 2</fullName>
    </recommendedName>
</protein>
<dbReference type="EMBL" id="CP159534">
    <property type="protein sequence ID" value="XCJ72751.1"/>
    <property type="molecule type" value="Genomic_DNA"/>
</dbReference>
<name>A0AAU8IXA8_9ACTN</name>
<proteinExistence type="predicted"/>
<keyword evidence="2" id="KW-0812">Transmembrane</keyword>
<evidence type="ECO:0000313" key="3">
    <source>
        <dbReference type="EMBL" id="XCJ72751.1"/>
    </source>
</evidence>
<feature type="region of interest" description="Disordered" evidence="1">
    <location>
        <begin position="181"/>
        <end position="207"/>
    </location>
</feature>